<dbReference type="Proteomes" id="UP001356428">
    <property type="component" value="Chromosome"/>
</dbReference>
<proteinExistence type="predicted"/>
<name>A0ABZ1EZD9_9ACTN</name>
<gene>
    <name evidence="1" type="ORF">OG849_19710</name>
</gene>
<accession>A0ABZ1EZD9</accession>
<organism evidence="1 2">
    <name type="scientific">Streptomyces cyaneofuscatus</name>
    <dbReference type="NCBI Taxonomy" id="66883"/>
    <lineage>
        <taxon>Bacteria</taxon>
        <taxon>Bacillati</taxon>
        <taxon>Actinomycetota</taxon>
        <taxon>Actinomycetes</taxon>
        <taxon>Kitasatosporales</taxon>
        <taxon>Streptomycetaceae</taxon>
        <taxon>Streptomyces</taxon>
    </lineage>
</organism>
<evidence type="ECO:0000313" key="2">
    <source>
        <dbReference type="Proteomes" id="UP001356428"/>
    </source>
</evidence>
<reference evidence="1 2" key="1">
    <citation type="submission" date="2022-10" db="EMBL/GenBank/DDBJ databases">
        <title>The complete genomes of actinobacterial strains from the NBC collection.</title>
        <authorList>
            <person name="Joergensen T.S."/>
            <person name="Alvarez Arevalo M."/>
            <person name="Sterndorff E.B."/>
            <person name="Faurdal D."/>
            <person name="Vuksanovic O."/>
            <person name="Mourched A.-S."/>
            <person name="Charusanti P."/>
            <person name="Shaw S."/>
            <person name="Blin K."/>
            <person name="Weber T."/>
        </authorList>
    </citation>
    <scope>NUCLEOTIDE SEQUENCE [LARGE SCALE GENOMIC DNA]</scope>
    <source>
        <strain evidence="1 2">NBC 01792</strain>
    </source>
</reference>
<keyword evidence="2" id="KW-1185">Reference proteome</keyword>
<evidence type="ECO:0000313" key="1">
    <source>
        <dbReference type="EMBL" id="WSB09304.1"/>
    </source>
</evidence>
<protein>
    <submittedName>
        <fullName evidence="1">Uncharacterized protein</fullName>
    </submittedName>
</protein>
<dbReference type="EMBL" id="CP109083">
    <property type="protein sequence ID" value="WSB09304.1"/>
    <property type="molecule type" value="Genomic_DNA"/>
</dbReference>
<sequence length="74" mass="8320">MPHAYARAYCLAHLYAKFRYPPVLLVVCRGKGTAEWAAEPIRIGLEKHPSLAVFDVWFERAITAPTAEAVFDES</sequence>
<dbReference type="RefSeq" id="WP_326704424.1">
    <property type="nucleotide sequence ID" value="NZ_CP109083.1"/>
</dbReference>